<sequence>MPGNPTGASAPADWSLIGMAAASIAVTFLESDPEIVWDEERSATVRDLLGTNSD</sequence>
<dbReference type="RefSeq" id="WP_155359947.1">
    <property type="nucleotide sequence ID" value="NZ_BAAAHL010000007.1"/>
</dbReference>
<name>A0A5M3X2H2_9ACTN</name>
<dbReference type="AlphaFoldDB" id="A0A5M3X2H2"/>
<dbReference type="Proteomes" id="UP000331127">
    <property type="component" value="Unassembled WGS sequence"/>
</dbReference>
<gene>
    <name evidence="1" type="ORF">Amac_083890</name>
</gene>
<protein>
    <submittedName>
        <fullName evidence="1">Uncharacterized protein</fullName>
    </submittedName>
</protein>
<reference evidence="1 2" key="1">
    <citation type="submission" date="2019-10" db="EMBL/GenBank/DDBJ databases">
        <title>Whole genome shotgun sequence of Acrocarpospora macrocephala NBRC 16266.</title>
        <authorList>
            <person name="Ichikawa N."/>
            <person name="Kimura A."/>
            <person name="Kitahashi Y."/>
            <person name="Komaki H."/>
            <person name="Oguchi A."/>
        </authorList>
    </citation>
    <scope>NUCLEOTIDE SEQUENCE [LARGE SCALE GENOMIC DNA]</scope>
    <source>
        <strain evidence="1 2">NBRC 16266</strain>
    </source>
</reference>
<dbReference type="OrthoDB" id="9796019at2"/>
<comment type="caution">
    <text evidence="1">The sequence shown here is derived from an EMBL/GenBank/DDBJ whole genome shotgun (WGS) entry which is preliminary data.</text>
</comment>
<organism evidence="1 2">
    <name type="scientific">Acrocarpospora macrocephala</name>
    <dbReference type="NCBI Taxonomy" id="150177"/>
    <lineage>
        <taxon>Bacteria</taxon>
        <taxon>Bacillati</taxon>
        <taxon>Actinomycetota</taxon>
        <taxon>Actinomycetes</taxon>
        <taxon>Streptosporangiales</taxon>
        <taxon>Streptosporangiaceae</taxon>
        <taxon>Acrocarpospora</taxon>
    </lineage>
</organism>
<keyword evidence="2" id="KW-1185">Reference proteome</keyword>
<evidence type="ECO:0000313" key="2">
    <source>
        <dbReference type="Proteomes" id="UP000331127"/>
    </source>
</evidence>
<accession>A0A5M3X2H2</accession>
<evidence type="ECO:0000313" key="1">
    <source>
        <dbReference type="EMBL" id="GES14792.1"/>
    </source>
</evidence>
<proteinExistence type="predicted"/>
<dbReference type="EMBL" id="BLAE01000064">
    <property type="protein sequence ID" value="GES14792.1"/>
    <property type="molecule type" value="Genomic_DNA"/>
</dbReference>